<name>A0A1B8XVK9_XENTR</name>
<accession>A0A1B8XVK9</accession>
<reference evidence="1" key="1">
    <citation type="submission" date="2009-11" db="EMBL/GenBank/DDBJ databases">
        <authorList>
            <consortium name="US DOE Joint Genome Institute (JGI-PGF)"/>
            <person name="Ottilar R."/>
            <person name="Schmutz J."/>
            <person name="Salamov A."/>
            <person name="Cheng J.F."/>
            <person name="Lucas S."/>
            <person name="Pitluck S."/>
            <person name="Gundlach H."/>
            <person name="Guo Y."/>
            <person name="Haberer G."/>
            <person name="Nasrallah J."/>
            <person name="Mayer K.F.X."/>
            <person name="van de Peer Y."/>
            <person name="Weigel D."/>
            <person name="Grigoriev I.V."/>
        </authorList>
    </citation>
    <scope>NUCLEOTIDE SEQUENCE</scope>
    <source>
        <strain evidence="1">Nigerian</strain>
    </source>
</reference>
<gene>
    <name evidence="1" type="ORF">XENTR_v90026102mg</name>
</gene>
<dbReference type="EMBL" id="KV461331">
    <property type="protein sequence ID" value="OCA14667.1"/>
    <property type="molecule type" value="Genomic_DNA"/>
</dbReference>
<organism evidence="1">
    <name type="scientific">Xenopus tropicalis</name>
    <name type="common">Western clawed frog</name>
    <name type="synonym">Silurana tropicalis</name>
    <dbReference type="NCBI Taxonomy" id="8364"/>
    <lineage>
        <taxon>Eukaryota</taxon>
        <taxon>Metazoa</taxon>
        <taxon>Chordata</taxon>
        <taxon>Craniata</taxon>
        <taxon>Vertebrata</taxon>
        <taxon>Euteleostomi</taxon>
        <taxon>Amphibia</taxon>
        <taxon>Batrachia</taxon>
        <taxon>Anura</taxon>
        <taxon>Pipoidea</taxon>
        <taxon>Pipidae</taxon>
        <taxon>Xenopodinae</taxon>
        <taxon>Xenopus</taxon>
        <taxon>Silurana</taxon>
    </lineage>
</organism>
<proteinExistence type="predicted"/>
<reference evidence="1" key="2">
    <citation type="journal article" date="2010" name="Science">
        <title>The genome of the Western clawed frog Xenopus tropicalis.</title>
        <authorList>
            <person name="Hellsten U."/>
            <person name="Harland R.M."/>
            <person name="Gilchrist M.J."/>
            <person name="Hendrix D."/>
            <person name="Jurka J."/>
            <person name="Kapitonov V."/>
            <person name="Ovcharenko I."/>
            <person name="Putnam N.H."/>
            <person name="Shu S."/>
            <person name="Taher L."/>
            <person name="Blitz I.L."/>
            <person name="Blumberg B."/>
            <person name="Dichmann D.S."/>
            <person name="Dubchak I."/>
            <person name="Amaya E."/>
            <person name="Detter J.C."/>
            <person name="Fletcher R."/>
            <person name="Gerhard D.S."/>
            <person name="Goodstein D."/>
            <person name="Graves T."/>
            <person name="Grigoriev I.V."/>
            <person name="Grimwood J."/>
            <person name="Kawashima T."/>
            <person name="Lindquist E."/>
            <person name="Lucas S.M."/>
            <person name="Mead P.E."/>
            <person name="Mitros T."/>
            <person name="Ogino H."/>
            <person name="Ohta Y."/>
            <person name="Poliakov A.V."/>
            <person name="Pollet N."/>
            <person name="Robert J."/>
            <person name="Salamov A."/>
            <person name="Sater A.K."/>
            <person name="Schmutz J."/>
            <person name="Terry A."/>
            <person name="Vize P.D."/>
            <person name="Warren W.C."/>
            <person name="Wells D."/>
            <person name="Wills A."/>
            <person name="Wilson R.K."/>
            <person name="Zimmerman L.B."/>
            <person name="Zorn A.M."/>
            <person name="Grainger R."/>
            <person name="Grammer T."/>
            <person name="Khokha M.K."/>
            <person name="Richardson P.M."/>
            <person name="Rokhsar D.S."/>
        </authorList>
    </citation>
    <scope>NUCLEOTIDE SEQUENCE [LARGE SCALE GENOMIC DNA]</scope>
    <source>
        <strain evidence="1">Nigerian</strain>
    </source>
</reference>
<evidence type="ECO:0000313" key="1">
    <source>
        <dbReference type="EMBL" id="OCA14667.1"/>
    </source>
</evidence>
<reference evidence="1" key="3">
    <citation type="submission" date="2016-05" db="EMBL/GenBank/DDBJ databases">
        <title>WGS assembly of Xenopus tropicalis.</title>
        <authorList>
            <person name="Sessions A."/>
            <person name="Jenkins J."/>
            <person name="Mitros T."/>
            <person name="Lyons J.T."/>
            <person name="Dichmann D.S."/>
            <person name="Robert J."/>
            <person name="Harland R.M."/>
            <person name="Rokhsar D.S."/>
        </authorList>
    </citation>
    <scope>NUCLEOTIDE SEQUENCE</scope>
    <source>
        <strain evidence="1">Nigerian</strain>
    </source>
</reference>
<protein>
    <submittedName>
        <fullName evidence="1">Uncharacterized protein</fullName>
    </submittedName>
</protein>
<sequence length="78" mass="8288">MTVGGHRVGSLCQWPCLPVTRPFAPCPCRLSGLILTPCSSKWSFLYSVLNHESATGSVSVSFRGGGLVPSAYGACWEL</sequence>
<dbReference type="AlphaFoldDB" id="A0A1B8XVK9"/>